<sequence length="138" mass="16689">MCRKLYDFSEADIEEYLKKFNECLDNGRYTISRNKNRNKNDRYMLRYDINDSKALDILKSIRVQDFCFAMENEHENYKDEILYQFCKEVELGVRGELVNLDIFIKINLIENKGFVIVVSFHNYDRDKDGNIPYLFRQK</sequence>
<dbReference type="EMBL" id="JANKBY010000213">
    <property type="protein sequence ID" value="MCR1823923.1"/>
    <property type="molecule type" value="Genomic_DNA"/>
</dbReference>
<dbReference type="AlphaFoldDB" id="A0A9X2MBX9"/>
<accession>A0A9X2MBX9</accession>
<dbReference type="Proteomes" id="UP001140817">
    <property type="component" value="Unassembled WGS sequence"/>
</dbReference>
<dbReference type="RefSeq" id="WP_257560603.1">
    <property type="nucleotide sequence ID" value="NZ_JANKBY010000213.1"/>
</dbReference>
<keyword evidence="2" id="KW-1185">Reference proteome</keyword>
<reference evidence="1" key="1">
    <citation type="submission" date="2022-07" db="EMBL/GenBank/DDBJ databases">
        <title>Enhanced cultured diversity of the mouse gut microbiota enables custom-made synthetic communities.</title>
        <authorList>
            <person name="Afrizal A."/>
        </authorList>
    </citation>
    <scope>NUCLEOTIDE SEQUENCE</scope>
    <source>
        <strain evidence="1">DSM 29186</strain>
    </source>
</reference>
<protein>
    <submittedName>
        <fullName evidence="1">Uncharacterized protein</fullName>
    </submittedName>
</protein>
<gene>
    <name evidence="1" type="ORF">NSA58_14120</name>
</gene>
<evidence type="ECO:0000313" key="1">
    <source>
        <dbReference type="EMBL" id="MCR1823923.1"/>
    </source>
</evidence>
<organism evidence="1 2">
    <name type="scientific">Terrisporobacter muris</name>
    <dbReference type="NCBI Taxonomy" id="2963284"/>
    <lineage>
        <taxon>Bacteria</taxon>
        <taxon>Bacillati</taxon>
        <taxon>Bacillota</taxon>
        <taxon>Clostridia</taxon>
        <taxon>Peptostreptococcales</taxon>
        <taxon>Peptostreptococcaceae</taxon>
        <taxon>Terrisporobacter</taxon>
    </lineage>
</organism>
<name>A0A9X2MBX9_9FIRM</name>
<evidence type="ECO:0000313" key="2">
    <source>
        <dbReference type="Proteomes" id="UP001140817"/>
    </source>
</evidence>
<proteinExistence type="predicted"/>
<comment type="caution">
    <text evidence="1">The sequence shown here is derived from an EMBL/GenBank/DDBJ whole genome shotgun (WGS) entry which is preliminary data.</text>
</comment>